<feature type="non-terminal residue" evidence="1">
    <location>
        <position position="1"/>
    </location>
</feature>
<feature type="non-terminal residue" evidence="1">
    <location>
        <position position="207"/>
    </location>
</feature>
<evidence type="ECO:0000313" key="2">
    <source>
        <dbReference type="Proteomes" id="UP000789702"/>
    </source>
</evidence>
<protein>
    <submittedName>
        <fullName evidence="1">9375_t:CDS:1</fullName>
    </submittedName>
</protein>
<accession>A0ACA9Q6K2</accession>
<proteinExistence type="predicted"/>
<dbReference type="EMBL" id="CAJVPU010039063">
    <property type="protein sequence ID" value="CAG8736256.1"/>
    <property type="molecule type" value="Genomic_DNA"/>
</dbReference>
<evidence type="ECO:0000313" key="1">
    <source>
        <dbReference type="EMBL" id="CAG8736256.1"/>
    </source>
</evidence>
<keyword evidence="2" id="KW-1185">Reference proteome</keyword>
<comment type="caution">
    <text evidence="1">The sequence shown here is derived from an EMBL/GenBank/DDBJ whole genome shotgun (WGS) entry which is preliminary data.</text>
</comment>
<sequence>SALLHKIIEAENPEPGDVRALWDKNFNAMSEDFVRKDILNSQLLINTVLLQIKQILEQHNKCLDEYNLLSLDLLSKQTKEQFLRIILKELNIQVYSCSYIALAIVSSRIAMLIMPGGQTAHSRFNIPLSLQPDLICTIDLMECNILFSGKIVVFGGNFHQPNIKVFKLYIKVNNDQDNEYFKNYLLNIGNRTEPIVDNNMICILDNM</sequence>
<gene>
    <name evidence="1" type="ORF">DHETER_LOCUS13758</name>
</gene>
<name>A0ACA9Q6K2_9GLOM</name>
<dbReference type="Proteomes" id="UP000789702">
    <property type="component" value="Unassembled WGS sequence"/>
</dbReference>
<organism evidence="1 2">
    <name type="scientific">Dentiscutata heterogama</name>
    <dbReference type="NCBI Taxonomy" id="1316150"/>
    <lineage>
        <taxon>Eukaryota</taxon>
        <taxon>Fungi</taxon>
        <taxon>Fungi incertae sedis</taxon>
        <taxon>Mucoromycota</taxon>
        <taxon>Glomeromycotina</taxon>
        <taxon>Glomeromycetes</taxon>
        <taxon>Diversisporales</taxon>
        <taxon>Gigasporaceae</taxon>
        <taxon>Dentiscutata</taxon>
    </lineage>
</organism>
<reference evidence="1" key="1">
    <citation type="submission" date="2021-06" db="EMBL/GenBank/DDBJ databases">
        <authorList>
            <person name="Kallberg Y."/>
            <person name="Tangrot J."/>
            <person name="Rosling A."/>
        </authorList>
    </citation>
    <scope>NUCLEOTIDE SEQUENCE</scope>
    <source>
        <strain evidence="1">IL203A</strain>
    </source>
</reference>